<evidence type="ECO:0000313" key="8">
    <source>
        <dbReference type="EMBL" id="ABE51674.1"/>
    </source>
</evidence>
<dbReference type="UniPathway" id="UPA00047">
    <property type="reaction ID" value="UER00055"/>
</dbReference>
<name>Q12Y02_METBU</name>
<dbReference type="PANTHER" id="PTHR30239:SF0">
    <property type="entry name" value="ACETOLACTATE SYNTHASE SMALL SUBUNIT 1, CHLOROPLASTIC"/>
    <property type="match status" value="1"/>
</dbReference>
<gene>
    <name evidence="8" type="ordered locus">Mbur_0709</name>
</gene>
<dbReference type="Gene3D" id="3.30.70.260">
    <property type="match status" value="1"/>
</dbReference>
<organism evidence="8 9">
    <name type="scientific">Methanococcoides burtonii (strain DSM 6242 / NBRC 107633 / OCM 468 / ACE-M)</name>
    <dbReference type="NCBI Taxonomy" id="259564"/>
    <lineage>
        <taxon>Archaea</taxon>
        <taxon>Methanobacteriati</taxon>
        <taxon>Methanobacteriota</taxon>
        <taxon>Stenosarchaea group</taxon>
        <taxon>Methanomicrobia</taxon>
        <taxon>Methanosarcinales</taxon>
        <taxon>Methanosarcinaceae</taxon>
        <taxon>Methanococcoides</taxon>
    </lineage>
</organism>
<dbReference type="InterPro" id="IPR054480">
    <property type="entry name" value="AHAS_small-like_ACT"/>
</dbReference>
<evidence type="ECO:0000256" key="4">
    <source>
        <dbReference type="ARBA" id="ARBA00022605"/>
    </source>
</evidence>
<dbReference type="STRING" id="259564.Mbur_0709"/>
<comment type="similarity">
    <text evidence="3 6">Belongs to the acetolactate synthase small subunit family.</text>
</comment>
<dbReference type="EC" id="2.2.1.6" evidence="6"/>
<dbReference type="Pfam" id="PF22629">
    <property type="entry name" value="ACT_AHAS_ss"/>
    <property type="match status" value="1"/>
</dbReference>
<dbReference type="FunFam" id="3.30.70.1150:FF:000001">
    <property type="entry name" value="Acetolactate synthase small subunit"/>
    <property type="match status" value="1"/>
</dbReference>
<evidence type="ECO:0000259" key="7">
    <source>
        <dbReference type="PROSITE" id="PS51671"/>
    </source>
</evidence>
<dbReference type="InterPro" id="IPR039557">
    <property type="entry name" value="AHAS_ACT"/>
</dbReference>
<evidence type="ECO:0000256" key="5">
    <source>
        <dbReference type="ARBA" id="ARBA00023304"/>
    </source>
</evidence>
<dbReference type="PANTHER" id="PTHR30239">
    <property type="entry name" value="ACETOLACTATE SYNTHASE SMALL SUBUNIT"/>
    <property type="match status" value="1"/>
</dbReference>
<keyword evidence="5 6" id="KW-0100">Branched-chain amino acid biosynthesis</keyword>
<comment type="pathway">
    <text evidence="1 6">Amino-acid biosynthesis; L-isoleucine biosynthesis; L-isoleucine from 2-oxobutanoate: step 1/4.</text>
</comment>
<dbReference type="NCBIfam" id="NF008864">
    <property type="entry name" value="PRK11895.1"/>
    <property type="match status" value="1"/>
</dbReference>
<dbReference type="EMBL" id="CP000300">
    <property type="protein sequence ID" value="ABE51674.1"/>
    <property type="molecule type" value="Genomic_DNA"/>
</dbReference>
<dbReference type="UniPathway" id="UPA00049">
    <property type="reaction ID" value="UER00059"/>
</dbReference>
<dbReference type="OrthoDB" id="85792at2157"/>
<keyword evidence="4 6" id="KW-0028">Amino-acid biosynthesis</keyword>
<comment type="catalytic activity">
    <reaction evidence="6">
        <text>2 pyruvate + H(+) = (2S)-2-acetolactate + CO2</text>
        <dbReference type="Rhea" id="RHEA:25249"/>
        <dbReference type="ChEBI" id="CHEBI:15361"/>
        <dbReference type="ChEBI" id="CHEBI:15378"/>
        <dbReference type="ChEBI" id="CHEBI:16526"/>
        <dbReference type="ChEBI" id="CHEBI:58476"/>
        <dbReference type="EC" id="2.2.1.6"/>
    </reaction>
</comment>
<dbReference type="Pfam" id="PF10369">
    <property type="entry name" value="ALS_ss_C"/>
    <property type="match status" value="1"/>
</dbReference>
<dbReference type="InterPro" id="IPR019455">
    <property type="entry name" value="Acetolactate_synth_ssu_C"/>
</dbReference>
<sequence>MRHTLAVLVENKYGVLARVAGLFSRRGFNIDSLAVGTTEDPTLSRMTIIVSGDDHVLEQVMKQLNKLIDVIRVIDLSSEEFVERELALIKVNTDASNRAEIIQIVNIFRARTIDVASKSLTIEVTGDVEKIKAIQTLLKPFGIKELARTGIVALNRGSKSQ</sequence>
<dbReference type="CDD" id="cd04878">
    <property type="entry name" value="ACT_AHAS"/>
    <property type="match status" value="1"/>
</dbReference>
<dbReference type="KEGG" id="mbu:Mbur_0709"/>
<dbReference type="InterPro" id="IPR027271">
    <property type="entry name" value="Acetolactate_synth/TF_NikR_C"/>
</dbReference>
<evidence type="ECO:0000256" key="2">
    <source>
        <dbReference type="ARBA" id="ARBA00005025"/>
    </source>
</evidence>
<dbReference type="InterPro" id="IPR002912">
    <property type="entry name" value="ACT_dom"/>
</dbReference>
<reference evidence="9" key="1">
    <citation type="journal article" date="2009" name="ISME J.">
        <title>The genome sequence of the psychrophilic archaeon, Methanococcoides burtonii: the role of genome evolution in cold adaptation.</title>
        <authorList>
            <person name="Allen M.A."/>
            <person name="Lauro F.M."/>
            <person name="Williams T.J."/>
            <person name="Burg D."/>
            <person name="Siddiqui K.S."/>
            <person name="De Francisci D."/>
            <person name="Chong K.W."/>
            <person name="Pilak O."/>
            <person name="Chew H.H."/>
            <person name="De Maere M.Z."/>
            <person name="Ting L."/>
            <person name="Katrib M."/>
            <person name="Ng C."/>
            <person name="Sowers K.R."/>
            <person name="Galperin M.Y."/>
            <person name="Anderson I.J."/>
            <person name="Ivanova N."/>
            <person name="Dalin E."/>
            <person name="Martinez M."/>
            <person name="Lapidus A."/>
            <person name="Hauser L."/>
            <person name="Land M."/>
            <person name="Thomas T."/>
            <person name="Cavicchioli R."/>
        </authorList>
    </citation>
    <scope>NUCLEOTIDE SEQUENCE [LARGE SCALE GENOMIC DNA]</scope>
    <source>
        <strain evidence="9">DSM 6242 / NBRC 107633 / OCM 468 / ACE-M</strain>
    </source>
</reference>
<dbReference type="AlphaFoldDB" id="Q12Y02"/>
<keyword evidence="6 8" id="KW-0808">Transferase</keyword>
<dbReference type="InterPro" id="IPR045865">
    <property type="entry name" value="ACT-like_dom_sf"/>
</dbReference>
<dbReference type="SUPFAM" id="SSF55021">
    <property type="entry name" value="ACT-like"/>
    <property type="match status" value="2"/>
</dbReference>
<dbReference type="NCBIfam" id="TIGR00119">
    <property type="entry name" value="acolac_sm"/>
    <property type="match status" value="1"/>
</dbReference>
<comment type="subunit">
    <text evidence="6">Dimer of large and small chains.</text>
</comment>
<dbReference type="GO" id="GO:0003984">
    <property type="term" value="F:acetolactate synthase activity"/>
    <property type="evidence" value="ECO:0007669"/>
    <property type="project" value="UniProtKB-UniRule"/>
</dbReference>
<feature type="domain" description="ACT" evidence="7">
    <location>
        <begin position="4"/>
        <end position="78"/>
    </location>
</feature>
<dbReference type="Proteomes" id="UP000001979">
    <property type="component" value="Chromosome"/>
</dbReference>
<dbReference type="Gene3D" id="3.30.70.1150">
    <property type="entry name" value="ACT-like. Chain A, domain 2"/>
    <property type="match status" value="1"/>
</dbReference>
<keyword evidence="9" id="KW-1185">Reference proteome</keyword>
<dbReference type="GeneID" id="3996613"/>
<dbReference type="InterPro" id="IPR004789">
    <property type="entry name" value="Acetalactate_synth_ssu"/>
</dbReference>
<dbReference type="FunFam" id="3.30.70.260:FF:000001">
    <property type="entry name" value="Acetolactate synthase, small subunit"/>
    <property type="match status" value="1"/>
</dbReference>
<evidence type="ECO:0000256" key="3">
    <source>
        <dbReference type="ARBA" id="ARBA00006341"/>
    </source>
</evidence>
<accession>Q12Y02</accession>
<dbReference type="GO" id="GO:1990610">
    <property type="term" value="F:acetolactate synthase regulator activity"/>
    <property type="evidence" value="ECO:0007669"/>
    <property type="project" value="UniProtKB-UniRule"/>
</dbReference>
<dbReference type="GO" id="GO:0009099">
    <property type="term" value="P:L-valine biosynthetic process"/>
    <property type="evidence" value="ECO:0007669"/>
    <property type="project" value="UniProtKB-UniRule"/>
</dbReference>
<evidence type="ECO:0000256" key="1">
    <source>
        <dbReference type="ARBA" id="ARBA00004974"/>
    </source>
</evidence>
<proteinExistence type="inferred from homology"/>
<evidence type="ECO:0000256" key="6">
    <source>
        <dbReference type="RuleBase" id="RU368092"/>
    </source>
</evidence>
<evidence type="ECO:0000313" key="9">
    <source>
        <dbReference type="Proteomes" id="UP000001979"/>
    </source>
</evidence>
<dbReference type="PROSITE" id="PS51671">
    <property type="entry name" value="ACT"/>
    <property type="match status" value="1"/>
</dbReference>
<dbReference type="GO" id="GO:0009097">
    <property type="term" value="P:isoleucine biosynthetic process"/>
    <property type="evidence" value="ECO:0007669"/>
    <property type="project" value="UniProtKB-UniRule"/>
</dbReference>
<comment type="pathway">
    <text evidence="2 6">Amino-acid biosynthesis; L-valine biosynthesis; L-valine from pyruvate: step 1/4.</text>
</comment>
<dbReference type="HOGENOM" id="CLU_055003_1_3_2"/>
<dbReference type="GO" id="GO:0005829">
    <property type="term" value="C:cytosol"/>
    <property type="evidence" value="ECO:0007669"/>
    <property type="project" value="TreeGrafter"/>
</dbReference>
<comment type="function">
    <text evidence="6">Catalyzes the conversion of 2 pyruvate molecules into acetolactate in the first common step of the biosynthetic pathway of the branched-amino acids such as leucine, isoleucine, and valine.</text>
</comment>
<dbReference type="RefSeq" id="WP_011498832.1">
    <property type="nucleotide sequence ID" value="NC_007955.1"/>
</dbReference>
<protein>
    <recommendedName>
        <fullName evidence="6">Acetolactate synthase small subunit</fullName>
        <shortName evidence="6">AHAS</shortName>
        <shortName evidence="6">ALS</shortName>
        <ecNumber evidence="6">2.2.1.6</ecNumber>
    </recommendedName>
    <alternativeName>
        <fullName evidence="6">Acetohydroxy-acid synthase small subunit</fullName>
    </alternativeName>
</protein>